<dbReference type="InterPro" id="IPR029069">
    <property type="entry name" value="HotDog_dom_sf"/>
</dbReference>
<dbReference type="SUPFAM" id="SSF54637">
    <property type="entry name" value="Thioesterase/thiol ester dehydrase-isomerase"/>
    <property type="match status" value="1"/>
</dbReference>
<dbReference type="GO" id="GO:0005739">
    <property type="term" value="C:mitochondrion"/>
    <property type="evidence" value="ECO:0007669"/>
    <property type="project" value="TreeGrafter"/>
</dbReference>
<evidence type="ECO:0000313" key="1">
    <source>
        <dbReference type="EMBL" id="RAO68525.1"/>
    </source>
</evidence>
<dbReference type="RefSeq" id="XP_040733041.1">
    <property type="nucleotide sequence ID" value="XM_040876913.1"/>
</dbReference>
<dbReference type="InterPro" id="IPR052741">
    <property type="entry name" value="Mitochondrial_HTD2"/>
</dbReference>
<reference evidence="1 2" key="1">
    <citation type="journal article" date="2017" name="Biotechnol. Biofuels">
        <title>Differential beta-glucosidase expression as a function of carbon source availability in Talaromyces amestolkiae: a genomic and proteomic approach.</title>
        <authorList>
            <person name="de Eugenio L.I."/>
            <person name="Mendez-Liter J.A."/>
            <person name="Nieto-Dominguez M."/>
            <person name="Alonso L."/>
            <person name="Gil-Munoz J."/>
            <person name="Barriuso J."/>
            <person name="Prieto A."/>
            <person name="Martinez M.J."/>
        </authorList>
    </citation>
    <scope>NUCLEOTIDE SEQUENCE [LARGE SCALE GENOMIC DNA]</scope>
    <source>
        <strain evidence="1 2">CIB</strain>
    </source>
</reference>
<dbReference type="AlphaFoldDB" id="A0A364KY99"/>
<comment type="caution">
    <text evidence="1">The sequence shown here is derived from an EMBL/GenBank/DDBJ whole genome shotgun (WGS) entry which is preliminary data.</text>
</comment>
<organism evidence="1 2">
    <name type="scientific">Talaromyces amestolkiae</name>
    <dbReference type="NCBI Taxonomy" id="1196081"/>
    <lineage>
        <taxon>Eukaryota</taxon>
        <taxon>Fungi</taxon>
        <taxon>Dikarya</taxon>
        <taxon>Ascomycota</taxon>
        <taxon>Pezizomycotina</taxon>
        <taxon>Eurotiomycetes</taxon>
        <taxon>Eurotiomycetidae</taxon>
        <taxon>Eurotiales</taxon>
        <taxon>Trichocomaceae</taxon>
        <taxon>Talaromyces</taxon>
        <taxon>Talaromyces sect. Talaromyces</taxon>
    </lineage>
</organism>
<dbReference type="PANTHER" id="PTHR28152">
    <property type="entry name" value="HYDROXYACYL-THIOESTER DEHYDRATASE TYPE 2, MITOCHONDRIAL"/>
    <property type="match status" value="1"/>
</dbReference>
<protein>
    <recommendedName>
        <fullName evidence="3">MaoC-like domain-containing protein</fullName>
    </recommendedName>
</protein>
<proteinExistence type="predicted"/>
<evidence type="ECO:0000313" key="2">
    <source>
        <dbReference type="Proteomes" id="UP000249363"/>
    </source>
</evidence>
<accession>A0A364KY99</accession>
<keyword evidence="2" id="KW-1185">Reference proteome</keyword>
<gene>
    <name evidence="1" type="ORF">BHQ10_004537</name>
</gene>
<dbReference type="PANTHER" id="PTHR28152:SF1">
    <property type="entry name" value="HYDROXYACYL-THIOESTER DEHYDRATASE TYPE 2, MITOCHONDRIAL"/>
    <property type="match status" value="1"/>
</dbReference>
<dbReference type="GeneID" id="63793753"/>
<sequence length="270" mass="30137">MPSGHHLVYFPPQVTLSELLPDGTDILHTPGEPFNRRLWAGGKITFPQPGGHADNLLLNGQRAACVENIGNVAVQGSEGDEKILVTIDRRFTSVHELEDEAQIRARVASDSSEVLVEKRTLFFMRDLDPEQQLERDRKKSRFVKAPTDPDVSYKMTPSKALLFRFSALTFNAHLIHLDPLYTRNTEGHQNVLVHGPLTVVLMLSFLSNHLSRLGLCVKDFEYRNLAPLHVDEELRICAKAKQQGSGQWAVWIEGPQGGLAARGTAWAAFV</sequence>
<name>A0A364KY99_TALAM</name>
<dbReference type="Gene3D" id="3.10.129.10">
    <property type="entry name" value="Hotdog Thioesterase"/>
    <property type="match status" value="1"/>
</dbReference>
<dbReference type="EMBL" id="MIKG01000007">
    <property type="protein sequence ID" value="RAO68525.1"/>
    <property type="molecule type" value="Genomic_DNA"/>
</dbReference>
<dbReference type="OrthoDB" id="3257538at2759"/>
<dbReference type="Proteomes" id="UP000249363">
    <property type="component" value="Unassembled WGS sequence"/>
</dbReference>
<dbReference type="STRING" id="1196081.A0A364KY99"/>
<evidence type="ECO:0008006" key="3">
    <source>
        <dbReference type="Google" id="ProtNLM"/>
    </source>
</evidence>
<dbReference type="GO" id="GO:0019171">
    <property type="term" value="F:(3R)-hydroxyacyl-[acyl-carrier-protein] dehydratase activity"/>
    <property type="evidence" value="ECO:0007669"/>
    <property type="project" value="TreeGrafter"/>
</dbReference>